<comment type="subcellular location">
    <subcellularLocation>
        <location evidence="1">Cytoplasm</location>
    </subcellularLocation>
</comment>
<dbReference type="InterPro" id="IPR011129">
    <property type="entry name" value="CSD"/>
</dbReference>
<name>A0A2T7P704_POMCA</name>
<evidence type="ECO:0000259" key="7">
    <source>
        <dbReference type="PROSITE" id="PS51857"/>
    </source>
</evidence>
<keyword evidence="2" id="KW-0963">Cytoplasm</keyword>
<sequence>MSVKKMNSPQWKKIQPPTVQDSAILSFHQSPSNTNGSPTPPATTTSPGAREKGFIDKCQHSYGFIQCCDKEDRLFFHYSEYGGNLDTMKVGDPVEFSVSNDRRTGKPIAVSVVRLDLQTVMPEVISDERFVGTVIQEAKPVKGKNGTVLGSQDGFGRVTYEHSGECFFLPYAMEDVQEPNIKIKTGDQVMFSISTDPQTQTIRARNLELVIPPSQRYQGVVCSMKESFGFIERADVVREIFFHYSEVRDNINDIHLGDDVEFSIQMRNSKEVAVEIEKLSPGTVIFEDVAIDKVIGKILKTLKGPNNRRQSDLLGGKIMYETPLGTVELPWGDKDQQGDCTLHQGDVVSFNIATDRRDKLQRATNITLLEESFIKLGEKRETGLIVSLKEGYGFIQCADRDARMFFHFSEFMDPLFTPKVQDEVAFTVLQDPSSTNRLVATRIKPLPKGSVSFLTIHPAMYIGTIDKEPATHKNQSAPRYGDKVEFQIGEQKNNSKKVAVNVRVVIRNITGRCQGFVATLKENYGFIENSDHDREVFFHYSAYDGNAADLDLGDEVEYTLARKSSKLSAENIRKLNKGTVAPEEMLWDRGILQGKIIRPMRIVDPEQDEYCGLVQVGDEDDEEVETFPYGITSLADKRDFLQKGDIVKFQVAKVKPAGAVRATNIAALRKYIRARVDSVKGQFGFLNYEAEEGKKLFFHMTEVHDSAQITPGDEVEFVVVQNQRNGKYAACSLRKISETQRPERLISRLKSLSDETAPRIIVERQPRGPDSTKGFSIPRTLWKPPA</sequence>
<feature type="domain" description="SUZ-C" evidence="8">
    <location>
        <begin position="740"/>
        <end position="779"/>
    </location>
</feature>
<feature type="region of interest" description="Disordered" evidence="6">
    <location>
        <begin position="27"/>
        <end position="50"/>
    </location>
</feature>
<keyword evidence="4" id="KW-0694">RNA-binding</keyword>
<feature type="domain" description="CSD" evidence="7">
    <location>
        <begin position="380"/>
        <end position="445"/>
    </location>
</feature>
<dbReference type="STRING" id="400727.A0A2T7P704"/>
<feature type="compositionally biased region" description="Low complexity" evidence="6">
    <location>
        <begin position="30"/>
        <end position="48"/>
    </location>
</feature>
<dbReference type="InterPro" id="IPR012340">
    <property type="entry name" value="NA-bd_OB-fold"/>
</dbReference>
<evidence type="ECO:0000256" key="1">
    <source>
        <dbReference type="ARBA" id="ARBA00004496"/>
    </source>
</evidence>
<dbReference type="SUPFAM" id="SSF50249">
    <property type="entry name" value="Nucleic acid-binding proteins"/>
    <property type="match status" value="5"/>
</dbReference>
<dbReference type="Pfam" id="PF12901">
    <property type="entry name" value="SUZ-C"/>
    <property type="match status" value="1"/>
</dbReference>
<accession>A0A2T7P704</accession>
<evidence type="ECO:0000313" key="10">
    <source>
        <dbReference type="Proteomes" id="UP000245119"/>
    </source>
</evidence>
<dbReference type="PROSITE" id="PS51857">
    <property type="entry name" value="CSD_2"/>
    <property type="match status" value="5"/>
</dbReference>
<evidence type="ECO:0000256" key="6">
    <source>
        <dbReference type="SAM" id="MobiDB-lite"/>
    </source>
</evidence>
<comment type="similarity">
    <text evidence="5">Belongs to the UNR family.</text>
</comment>
<dbReference type="Gene3D" id="2.40.50.140">
    <property type="entry name" value="Nucleic acid-binding proteins"/>
    <property type="match status" value="6"/>
</dbReference>
<comment type="caution">
    <text evidence="9">The sequence shown here is derived from an EMBL/GenBank/DDBJ whole genome shotgun (WGS) entry which is preliminary data.</text>
</comment>
<organism evidence="9 10">
    <name type="scientific">Pomacea canaliculata</name>
    <name type="common">Golden apple snail</name>
    <dbReference type="NCBI Taxonomy" id="400727"/>
    <lineage>
        <taxon>Eukaryota</taxon>
        <taxon>Metazoa</taxon>
        <taxon>Spiralia</taxon>
        <taxon>Lophotrochozoa</taxon>
        <taxon>Mollusca</taxon>
        <taxon>Gastropoda</taxon>
        <taxon>Caenogastropoda</taxon>
        <taxon>Architaenioglossa</taxon>
        <taxon>Ampullarioidea</taxon>
        <taxon>Ampullariidae</taxon>
        <taxon>Pomacea</taxon>
    </lineage>
</organism>
<dbReference type="InterPro" id="IPR002059">
    <property type="entry name" value="CSP_DNA-bd"/>
</dbReference>
<proteinExistence type="inferred from homology"/>
<dbReference type="PANTHER" id="PTHR12913:SF1">
    <property type="entry name" value="COLD SHOCK DOMAIN-CONTAINING PROTEIN E1"/>
    <property type="match status" value="1"/>
</dbReference>
<dbReference type="InterPro" id="IPR024642">
    <property type="entry name" value="SUZ-C"/>
</dbReference>
<feature type="region of interest" description="Disordered" evidence="6">
    <location>
        <begin position="763"/>
        <end position="786"/>
    </location>
</feature>
<feature type="domain" description="CSD" evidence="7">
    <location>
        <begin position="216"/>
        <end position="278"/>
    </location>
</feature>
<evidence type="ECO:0000256" key="4">
    <source>
        <dbReference type="ARBA" id="ARBA00022884"/>
    </source>
</evidence>
<evidence type="ECO:0000256" key="5">
    <source>
        <dbReference type="ARBA" id="ARBA00044751"/>
    </source>
</evidence>
<evidence type="ECO:0000256" key="2">
    <source>
        <dbReference type="ARBA" id="ARBA00022490"/>
    </source>
</evidence>
<feature type="domain" description="CSD" evidence="7">
    <location>
        <begin position="512"/>
        <end position="574"/>
    </location>
</feature>
<gene>
    <name evidence="9" type="ORF">C0Q70_11804</name>
</gene>
<dbReference type="EMBL" id="PZQS01000006">
    <property type="protein sequence ID" value="PVD29207.1"/>
    <property type="molecule type" value="Genomic_DNA"/>
</dbReference>
<evidence type="ECO:0000256" key="3">
    <source>
        <dbReference type="ARBA" id="ARBA00022737"/>
    </source>
</evidence>
<evidence type="ECO:0000259" key="8">
    <source>
        <dbReference type="PROSITE" id="PS51938"/>
    </source>
</evidence>
<dbReference type="Pfam" id="PF00313">
    <property type="entry name" value="CSD"/>
    <property type="match status" value="5"/>
</dbReference>
<dbReference type="InterPro" id="IPR019844">
    <property type="entry name" value="CSD_CS"/>
</dbReference>
<dbReference type="GO" id="GO:0005737">
    <property type="term" value="C:cytoplasm"/>
    <property type="evidence" value="ECO:0007669"/>
    <property type="project" value="UniProtKB-SubCell"/>
</dbReference>
<feature type="domain" description="CSD" evidence="7">
    <location>
        <begin position="671"/>
        <end position="735"/>
    </location>
</feature>
<dbReference type="Proteomes" id="UP000245119">
    <property type="component" value="Linkage Group LG6"/>
</dbReference>
<dbReference type="OrthoDB" id="74319at2759"/>
<evidence type="ECO:0000313" key="9">
    <source>
        <dbReference type="EMBL" id="PVD29207.1"/>
    </source>
</evidence>
<dbReference type="PROSITE" id="PS51938">
    <property type="entry name" value="SUZ_C"/>
    <property type="match status" value="1"/>
</dbReference>
<protein>
    <recommendedName>
        <fullName evidence="11">Cold shock domain-containing protein E1</fullName>
    </recommendedName>
</protein>
<dbReference type="GO" id="GO:0003723">
    <property type="term" value="F:RNA binding"/>
    <property type="evidence" value="ECO:0007669"/>
    <property type="project" value="UniProtKB-KW"/>
</dbReference>
<evidence type="ECO:0008006" key="11">
    <source>
        <dbReference type="Google" id="ProtNLM"/>
    </source>
</evidence>
<dbReference type="SMART" id="SM00357">
    <property type="entry name" value="CSP"/>
    <property type="match status" value="6"/>
</dbReference>
<dbReference type="CDD" id="cd04458">
    <property type="entry name" value="CSP_CDS"/>
    <property type="match status" value="4"/>
</dbReference>
<keyword evidence="3" id="KW-0677">Repeat</keyword>
<dbReference type="Pfam" id="PF23456">
    <property type="entry name" value="CSDE1"/>
    <property type="match status" value="3"/>
</dbReference>
<reference evidence="9 10" key="1">
    <citation type="submission" date="2018-04" db="EMBL/GenBank/DDBJ databases">
        <title>The genome of golden apple snail Pomacea canaliculata provides insight into stress tolerance and invasive adaptation.</title>
        <authorList>
            <person name="Liu C."/>
            <person name="Liu B."/>
            <person name="Ren Y."/>
            <person name="Zhang Y."/>
            <person name="Wang H."/>
            <person name="Li S."/>
            <person name="Jiang F."/>
            <person name="Yin L."/>
            <person name="Zhang G."/>
            <person name="Qian W."/>
            <person name="Fan W."/>
        </authorList>
    </citation>
    <scope>NUCLEOTIDE SEQUENCE [LARGE SCALE GENOMIC DNA]</scope>
    <source>
        <strain evidence="9">SZHN2017</strain>
        <tissue evidence="9">Muscle</tissue>
    </source>
</reference>
<dbReference type="PANTHER" id="PTHR12913">
    <property type="entry name" value="UNR PROTEIN N-RAS UPSTREAM GENE PROTEIN"/>
    <property type="match status" value="1"/>
</dbReference>
<keyword evidence="10" id="KW-1185">Reference proteome</keyword>
<dbReference type="PROSITE" id="PS00352">
    <property type="entry name" value="CSD_1"/>
    <property type="match status" value="4"/>
</dbReference>
<dbReference type="InterPro" id="IPR056400">
    <property type="entry name" value="CSDE1"/>
</dbReference>
<feature type="domain" description="CSD" evidence="7">
    <location>
        <begin position="50"/>
        <end position="114"/>
    </location>
</feature>
<dbReference type="AlphaFoldDB" id="A0A2T7P704"/>